<accession>A0A9W8EDQ0</accession>
<evidence type="ECO:0000313" key="2">
    <source>
        <dbReference type="EMBL" id="KAJ1980917.1"/>
    </source>
</evidence>
<feature type="region of interest" description="Disordered" evidence="1">
    <location>
        <begin position="61"/>
        <end position="125"/>
    </location>
</feature>
<evidence type="ECO:0000256" key="1">
    <source>
        <dbReference type="SAM" id="MobiDB-lite"/>
    </source>
</evidence>
<proteinExistence type="predicted"/>
<organism evidence="2 3">
    <name type="scientific">Dimargaris verticillata</name>
    <dbReference type="NCBI Taxonomy" id="2761393"/>
    <lineage>
        <taxon>Eukaryota</taxon>
        <taxon>Fungi</taxon>
        <taxon>Fungi incertae sedis</taxon>
        <taxon>Zoopagomycota</taxon>
        <taxon>Kickxellomycotina</taxon>
        <taxon>Dimargaritomycetes</taxon>
        <taxon>Dimargaritales</taxon>
        <taxon>Dimargaritaceae</taxon>
        <taxon>Dimargaris</taxon>
    </lineage>
</organism>
<dbReference type="AlphaFoldDB" id="A0A9W8EDQ0"/>
<keyword evidence="3" id="KW-1185">Reference proteome</keyword>
<comment type="caution">
    <text evidence="2">The sequence shown here is derived from an EMBL/GenBank/DDBJ whole genome shotgun (WGS) entry which is preliminary data.</text>
</comment>
<dbReference type="OrthoDB" id="10500724at2759"/>
<feature type="compositionally biased region" description="Polar residues" evidence="1">
    <location>
        <begin position="101"/>
        <end position="117"/>
    </location>
</feature>
<sequence length="408" mass="45730">MARRLRRLGEVSTPLEVVSENPAEYFGETPHDQPEDILTTSPTYSTAAQQFYGLNVNWSTNDLPGVTQGPGRQGKDGTTIPSESSDDDDDSHELDYHSSSVTVSSDRTLVKPNTKTNARAKAEANGNVNARAKPTDQLTHVPSNPPLRKIPLGERKAYNSVIDEFLGHTAAAHTPSYNPFTKSSTLSDITTQLQSMGKIPAGTILRDPSKSKPIIHFQYFLHYILYRLNIETLSAELANSVVISKFLTRLARLGKIAKWRLVGLSSASISEWTSRVDNALTQQSNYIIRFLDFLHQERPEWSTDTKGKALVQFIKHQVTHNAFVMTDALTARTRLLVSLHAAEELDTAYIRNMFSWAFDCIAQDATVGNGLIERSLEWNDIPKDLVNQPPRRWQQLLTKVKGQFKRNK</sequence>
<dbReference type="EMBL" id="JANBQB010000145">
    <property type="protein sequence ID" value="KAJ1980917.1"/>
    <property type="molecule type" value="Genomic_DNA"/>
</dbReference>
<reference evidence="2" key="1">
    <citation type="submission" date="2022-07" db="EMBL/GenBank/DDBJ databases">
        <title>Phylogenomic reconstructions and comparative analyses of Kickxellomycotina fungi.</title>
        <authorList>
            <person name="Reynolds N.K."/>
            <person name="Stajich J.E."/>
            <person name="Barry K."/>
            <person name="Grigoriev I.V."/>
            <person name="Crous P."/>
            <person name="Smith M.E."/>
        </authorList>
    </citation>
    <scope>NUCLEOTIDE SEQUENCE</scope>
    <source>
        <strain evidence="2">RSA 567</strain>
    </source>
</reference>
<gene>
    <name evidence="2" type="ORF">H4R34_002271</name>
</gene>
<dbReference type="Proteomes" id="UP001151582">
    <property type="component" value="Unassembled WGS sequence"/>
</dbReference>
<name>A0A9W8EDQ0_9FUNG</name>
<evidence type="ECO:0000313" key="3">
    <source>
        <dbReference type="Proteomes" id="UP001151582"/>
    </source>
</evidence>
<protein>
    <submittedName>
        <fullName evidence="2">Uncharacterized protein</fullName>
    </submittedName>
</protein>